<gene>
    <name evidence="1" type="ORF">LCGC14_0971340</name>
</gene>
<evidence type="ECO:0000313" key="1">
    <source>
        <dbReference type="EMBL" id="KKN16895.1"/>
    </source>
</evidence>
<proteinExistence type="predicted"/>
<reference evidence="1" key="1">
    <citation type="journal article" date="2015" name="Nature">
        <title>Complex archaea that bridge the gap between prokaryotes and eukaryotes.</title>
        <authorList>
            <person name="Spang A."/>
            <person name="Saw J.H."/>
            <person name="Jorgensen S.L."/>
            <person name="Zaremba-Niedzwiedzka K."/>
            <person name="Martijn J."/>
            <person name="Lind A.E."/>
            <person name="van Eijk R."/>
            <person name="Schleper C."/>
            <person name="Guy L."/>
            <person name="Ettema T.J."/>
        </authorList>
    </citation>
    <scope>NUCLEOTIDE SEQUENCE</scope>
</reference>
<name>A0A0F9NBM4_9ZZZZ</name>
<accession>A0A0F9NBM4</accession>
<organism evidence="1">
    <name type="scientific">marine sediment metagenome</name>
    <dbReference type="NCBI Taxonomy" id="412755"/>
    <lineage>
        <taxon>unclassified sequences</taxon>
        <taxon>metagenomes</taxon>
        <taxon>ecological metagenomes</taxon>
    </lineage>
</organism>
<dbReference type="EMBL" id="LAZR01003571">
    <property type="protein sequence ID" value="KKN16895.1"/>
    <property type="molecule type" value="Genomic_DNA"/>
</dbReference>
<sequence length="58" mass="6924">MEGKQINSVIRTRILELEDKLMDVIIISNNYDRIPVPVFEQEINFILKEIEHLERLNT</sequence>
<dbReference type="AlphaFoldDB" id="A0A0F9NBM4"/>
<comment type="caution">
    <text evidence="1">The sequence shown here is derived from an EMBL/GenBank/DDBJ whole genome shotgun (WGS) entry which is preliminary data.</text>
</comment>
<protein>
    <submittedName>
        <fullName evidence="1">Uncharacterized protein</fullName>
    </submittedName>
</protein>